<dbReference type="InterPro" id="IPR021514">
    <property type="entry name" value="DUF3176"/>
</dbReference>
<gene>
    <name evidence="3" type="ORF">PG996_013285</name>
</gene>
<sequence length="888" mass="98552">MAQDAATTASDNRWDIGMPFPRGGPLKKCFEENAEQVGAGRLANPAAIWLCRPPKGNPVAKAAVEDIVQRSAVKVGATHAWIRFPVHNYGYAYDKYGNRIPLFDDCGNFNGWKLVRKDNHITVSFGTSENHVVVHGHIYVDADAIGAPTGYMDPRDRKYICDGDERTFELWKQIEHHRSSEAADRQPQDFNDRPTWQEEFLMEHYCPCDHKIACRNGVWDDHYCPCPHIELLEVDHWCPNEPCPHRFDGFAKQVYMMRSRPTNSLPIHNASAVATPAGSTTPGHEVPPPAPPSPPPKRGSKRFRRWTKDTWATEILAMATSVACTVATCVILMTFNNNRVPDLPNAVNLNAIVSTLSIVSSSLMMYAVSAAIGQVKWNWFRAQRQPLHHLELLNEASRGPLGSLGILLAGTVRSLATLGALVTLLNLGVAPFVQQVIDLSSKPSAPSPAADARIPTMTLPSFYFNATSQAWREVSIASNGALWNDASVYKRQAQCPTGNCTWPLVETLEWCVKAEKVGDAKSLRLECPVLSNWENATFQSIETELGHEMSRSFTAPCNISLPKASKPFAYDRDRNSLQCLQLPLTTFNSTFEQETFMDVSGPLSSMVYAQFSIPDARNGSIVLESLEQALLTLCKKTYNVSMIQGNISIENLASDYGRFYQDERIAKELDNNDTWCWTPNSTHRLVSIEEFSRATIGNLSFLSDPSTMTFCTDSKWPLANQIDNLLTTRTDMVHEVRRNPIETPMKVGTSSFSLTTAQENMNRVRAQSLGKVMESMAAALNQIYITKSNESATGMIITYETVVVVRWAWLALPIVVQALGLTFLLSVIATSKKAPLWKGSLLAALYHGFEHVPIGDNTTTSSGMAEAAENTRAMLTRSSKTKTAMLEY</sequence>
<dbReference type="PANTHER" id="PTHR35394">
    <property type="entry name" value="DUF3176 DOMAIN-CONTAINING PROTEIN"/>
    <property type="match status" value="1"/>
</dbReference>
<dbReference type="Proteomes" id="UP001446871">
    <property type="component" value="Unassembled WGS sequence"/>
</dbReference>
<dbReference type="PANTHER" id="PTHR35394:SF5">
    <property type="entry name" value="DUF3176 DOMAIN-CONTAINING PROTEIN"/>
    <property type="match status" value="1"/>
</dbReference>
<accession>A0ABR1U509</accession>
<reference evidence="3 4" key="1">
    <citation type="submission" date="2023-01" db="EMBL/GenBank/DDBJ databases">
        <title>Analysis of 21 Apiospora genomes using comparative genomics revels a genus with tremendous synthesis potential of carbohydrate active enzymes and secondary metabolites.</title>
        <authorList>
            <person name="Sorensen T."/>
        </authorList>
    </citation>
    <scope>NUCLEOTIDE SEQUENCE [LARGE SCALE GENOMIC DNA]</scope>
    <source>
        <strain evidence="3 4">CBS 83171</strain>
    </source>
</reference>
<protein>
    <submittedName>
        <fullName evidence="3">Uncharacterized protein</fullName>
    </submittedName>
</protein>
<evidence type="ECO:0000313" key="4">
    <source>
        <dbReference type="Proteomes" id="UP001446871"/>
    </source>
</evidence>
<keyword evidence="2" id="KW-0812">Transmembrane</keyword>
<keyword evidence="2" id="KW-0472">Membrane</keyword>
<evidence type="ECO:0000256" key="1">
    <source>
        <dbReference type="SAM" id="MobiDB-lite"/>
    </source>
</evidence>
<evidence type="ECO:0000313" key="3">
    <source>
        <dbReference type="EMBL" id="KAK8053984.1"/>
    </source>
</evidence>
<proteinExistence type="predicted"/>
<keyword evidence="2" id="KW-1133">Transmembrane helix</keyword>
<feature type="compositionally biased region" description="Pro residues" evidence="1">
    <location>
        <begin position="285"/>
        <end position="297"/>
    </location>
</feature>
<evidence type="ECO:0000256" key="2">
    <source>
        <dbReference type="SAM" id="Phobius"/>
    </source>
</evidence>
<keyword evidence="4" id="KW-1185">Reference proteome</keyword>
<dbReference type="Pfam" id="PF11374">
    <property type="entry name" value="DUF3176"/>
    <property type="match status" value="1"/>
</dbReference>
<comment type="caution">
    <text evidence="3">The sequence shown here is derived from an EMBL/GenBank/DDBJ whole genome shotgun (WGS) entry which is preliminary data.</text>
</comment>
<feature type="transmembrane region" description="Helical" evidence="2">
    <location>
        <begin position="311"/>
        <end position="335"/>
    </location>
</feature>
<organism evidence="3 4">
    <name type="scientific">Apiospora saccharicola</name>
    <dbReference type="NCBI Taxonomy" id="335842"/>
    <lineage>
        <taxon>Eukaryota</taxon>
        <taxon>Fungi</taxon>
        <taxon>Dikarya</taxon>
        <taxon>Ascomycota</taxon>
        <taxon>Pezizomycotina</taxon>
        <taxon>Sordariomycetes</taxon>
        <taxon>Xylariomycetidae</taxon>
        <taxon>Amphisphaeriales</taxon>
        <taxon>Apiosporaceae</taxon>
        <taxon>Apiospora</taxon>
    </lineage>
</organism>
<dbReference type="EMBL" id="JAQQWM010000008">
    <property type="protein sequence ID" value="KAK8053984.1"/>
    <property type="molecule type" value="Genomic_DNA"/>
</dbReference>
<feature type="region of interest" description="Disordered" evidence="1">
    <location>
        <begin position="273"/>
        <end position="302"/>
    </location>
</feature>
<name>A0ABR1U509_9PEZI</name>
<feature type="transmembrane region" description="Helical" evidence="2">
    <location>
        <begin position="807"/>
        <end position="828"/>
    </location>
</feature>
<feature type="transmembrane region" description="Helical" evidence="2">
    <location>
        <begin position="355"/>
        <end position="380"/>
    </location>
</feature>